<keyword evidence="2" id="KW-1185">Reference proteome</keyword>
<evidence type="ECO:0000313" key="1">
    <source>
        <dbReference type="EMBL" id="KAK9099529.1"/>
    </source>
</evidence>
<protein>
    <submittedName>
        <fullName evidence="1">Uncharacterized protein</fullName>
    </submittedName>
</protein>
<organism evidence="1 2">
    <name type="scientific">Stephania yunnanensis</name>
    <dbReference type="NCBI Taxonomy" id="152371"/>
    <lineage>
        <taxon>Eukaryota</taxon>
        <taxon>Viridiplantae</taxon>
        <taxon>Streptophyta</taxon>
        <taxon>Embryophyta</taxon>
        <taxon>Tracheophyta</taxon>
        <taxon>Spermatophyta</taxon>
        <taxon>Magnoliopsida</taxon>
        <taxon>Ranunculales</taxon>
        <taxon>Menispermaceae</taxon>
        <taxon>Menispermoideae</taxon>
        <taxon>Cissampelideae</taxon>
        <taxon>Stephania</taxon>
    </lineage>
</organism>
<dbReference type="EMBL" id="JBBNAF010000011">
    <property type="protein sequence ID" value="KAK9099529.1"/>
    <property type="molecule type" value="Genomic_DNA"/>
</dbReference>
<accession>A0AAP0EU78</accession>
<proteinExistence type="predicted"/>
<dbReference type="Proteomes" id="UP001420932">
    <property type="component" value="Unassembled WGS sequence"/>
</dbReference>
<comment type="caution">
    <text evidence="1">The sequence shown here is derived from an EMBL/GenBank/DDBJ whole genome shotgun (WGS) entry which is preliminary data.</text>
</comment>
<gene>
    <name evidence="1" type="ORF">Syun_026574</name>
</gene>
<evidence type="ECO:0000313" key="2">
    <source>
        <dbReference type="Proteomes" id="UP001420932"/>
    </source>
</evidence>
<name>A0AAP0EU78_9MAGN</name>
<sequence>MYERGPHRSMAPQCGYCQWNWLGEVDSSPCVDSSIDPFPQRIILHKLPQLHMRISSSLSHACQPNIQVPLCLKKGATLETFGLQGARKPSEEFVAADLTFVLEKDLD</sequence>
<dbReference type="AlphaFoldDB" id="A0AAP0EU78"/>
<reference evidence="1 2" key="1">
    <citation type="submission" date="2024-01" db="EMBL/GenBank/DDBJ databases">
        <title>Genome assemblies of Stephania.</title>
        <authorList>
            <person name="Yang L."/>
        </authorList>
    </citation>
    <scope>NUCLEOTIDE SEQUENCE [LARGE SCALE GENOMIC DNA]</scope>
    <source>
        <strain evidence="1">YNDBR</strain>
        <tissue evidence="1">Leaf</tissue>
    </source>
</reference>